<evidence type="ECO:0008006" key="4">
    <source>
        <dbReference type="Google" id="ProtNLM"/>
    </source>
</evidence>
<gene>
    <name evidence="2" type="ORF">GCM10010468_10060</name>
</gene>
<dbReference type="Proteomes" id="UP001501237">
    <property type="component" value="Unassembled WGS sequence"/>
</dbReference>
<keyword evidence="1" id="KW-0812">Transmembrane</keyword>
<comment type="caution">
    <text evidence="2">The sequence shown here is derived from an EMBL/GenBank/DDBJ whole genome shotgun (WGS) entry which is preliminary data.</text>
</comment>
<feature type="transmembrane region" description="Helical" evidence="1">
    <location>
        <begin position="96"/>
        <end position="114"/>
    </location>
</feature>
<evidence type="ECO:0000256" key="1">
    <source>
        <dbReference type="SAM" id="Phobius"/>
    </source>
</evidence>
<keyword evidence="1" id="KW-0472">Membrane</keyword>
<protein>
    <recommendedName>
        <fullName evidence="4">Integral membrane protein</fullName>
    </recommendedName>
</protein>
<evidence type="ECO:0000313" key="3">
    <source>
        <dbReference type="Proteomes" id="UP001501237"/>
    </source>
</evidence>
<keyword evidence="3" id="KW-1185">Reference proteome</keyword>
<organism evidence="2 3">
    <name type="scientific">Actinocorallia longicatena</name>
    <dbReference type="NCBI Taxonomy" id="111803"/>
    <lineage>
        <taxon>Bacteria</taxon>
        <taxon>Bacillati</taxon>
        <taxon>Actinomycetota</taxon>
        <taxon>Actinomycetes</taxon>
        <taxon>Streptosporangiales</taxon>
        <taxon>Thermomonosporaceae</taxon>
        <taxon>Actinocorallia</taxon>
    </lineage>
</organism>
<dbReference type="EMBL" id="BAAAUV010000002">
    <property type="protein sequence ID" value="GAA3198392.1"/>
    <property type="molecule type" value="Genomic_DNA"/>
</dbReference>
<accession>A0ABP6Q5M3</accession>
<reference evidence="3" key="1">
    <citation type="journal article" date="2019" name="Int. J. Syst. Evol. Microbiol.">
        <title>The Global Catalogue of Microorganisms (GCM) 10K type strain sequencing project: providing services to taxonomists for standard genome sequencing and annotation.</title>
        <authorList>
            <consortium name="The Broad Institute Genomics Platform"/>
            <consortium name="The Broad Institute Genome Sequencing Center for Infectious Disease"/>
            <person name="Wu L."/>
            <person name="Ma J."/>
        </authorList>
    </citation>
    <scope>NUCLEOTIDE SEQUENCE [LARGE SCALE GENOMIC DNA]</scope>
    <source>
        <strain evidence="3">JCM 9377</strain>
    </source>
</reference>
<name>A0ABP6Q5M3_9ACTN</name>
<evidence type="ECO:0000313" key="2">
    <source>
        <dbReference type="EMBL" id="GAA3198392.1"/>
    </source>
</evidence>
<keyword evidence="1" id="KW-1133">Transmembrane helix</keyword>
<dbReference type="RefSeq" id="WP_344822622.1">
    <property type="nucleotide sequence ID" value="NZ_BAAAUV010000002.1"/>
</dbReference>
<feature type="transmembrane region" description="Helical" evidence="1">
    <location>
        <begin position="7"/>
        <end position="31"/>
    </location>
</feature>
<feature type="transmembrane region" description="Helical" evidence="1">
    <location>
        <begin position="43"/>
        <end position="62"/>
    </location>
</feature>
<proteinExistence type="predicted"/>
<sequence length="133" mass="13605">MSNRPRTLLAAALLEGLLGLGALGFGLYVAFESVLGEPKDRMSAVGVTVLALAGGAGMVWVAKGLAGAERWSRSPAVLTQLFAIPVAVSLIQSDQPFWGCPLVVIAVAALLALLSPPTSAALYDEGDSEESPA</sequence>